<dbReference type="AlphaFoldDB" id="A0A811UKG6"/>
<keyword evidence="2" id="KW-1185">Reference proteome</keyword>
<reference evidence="1" key="1">
    <citation type="submission" date="2020-11" db="EMBL/GenBank/DDBJ databases">
        <authorList>
            <person name="Whitehead M."/>
        </authorList>
    </citation>
    <scope>NUCLEOTIDE SEQUENCE</scope>
    <source>
        <strain evidence="1">EGII</strain>
    </source>
</reference>
<name>A0A811UKG6_CERCA</name>
<protein>
    <submittedName>
        <fullName evidence="1">(Mediterranean fruit fly) hypothetical protein</fullName>
    </submittedName>
</protein>
<proteinExistence type="predicted"/>
<dbReference type="Proteomes" id="UP000606786">
    <property type="component" value="Unassembled WGS sequence"/>
</dbReference>
<sequence>MPRSGRSSTSTSDHNVKKVKEIVLENHHSNHHVIVSLVDPANSDPTFMERIINAAETWIYEYNMQENQHQRIE</sequence>
<dbReference type="EMBL" id="CAJHJT010000012">
    <property type="protein sequence ID" value="CAD6999241.1"/>
    <property type="molecule type" value="Genomic_DNA"/>
</dbReference>
<accession>A0A811UKG6</accession>
<gene>
    <name evidence="1" type="ORF">CCAP1982_LOCUS7773</name>
</gene>
<evidence type="ECO:0000313" key="1">
    <source>
        <dbReference type="EMBL" id="CAD6999241.1"/>
    </source>
</evidence>
<evidence type="ECO:0000313" key="2">
    <source>
        <dbReference type="Proteomes" id="UP000606786"/>
    </source>
</evidence>
<organism evidence="1 2">
    <name type="scientific">Ceratitis capitata</name>
    <name type="common">Mediterranean fruit fly</name>
    <name type="synonym">Tephritis capitata</name>
    <dbReference type="NCBI Taxonomy" id="7213"/>
    <lineage>
        <taxon>Eukaryota</taxon>
        <taxon>Metazoa</taxon>
        <taxon>Ecdysozoa</taxon>
        <taxon>Arthropoda</taxon>
        <taxon>Hexapoda</taxon>
        <taxon>Insecta</taxon>
        <taxon>Pterygota</taxon>
        <taxon>Neoptera</taxon>
        <taxon>Endopterygota</taxon>
        <taxon>Diptera</taxon>
        <taxon>Brachycera</taxon>
        <taxon>Muscomorpha</taxon>
        <taxon>Tephritoidea</taxon>
        <taxon>Tephritidae</taxon>
        <taxon>Ceratitis</taxon>
        <taxon>Ceratitis</taxon>
    </lineage>
</organism>
<comment type="caution">
    <text evidence="1">The sequence shown here is derived from an EMBL/GenBank/DDBJ whole genome shotgun (WGS) entry which is preliminary data.</text>
</comment>